<keyword evidence="6" id="KW-1185">Reference proteome</keyword>
<dbReference type="InterPro" id="IPR014729">
    <property type="entry name" value="Rossmann-like_a/b/a_fold"/>
</dbReference>
<evidence type="ECO:0000256" key="2">
    <source>
        <dbReference type="ARBA" id="ARBA00022694"/>
    </source>
</evidence>
<dbReference type="GO" id="GO:0016783">
    <property type="term" value="F:sulfurtransferase activity"/>
    <property type="evidence" value="ECO:0007669"/>
    <property type="project" value="EnsemblPlants"/>
</dbReference>
<dbReference type="Gramene" id="Vigun01g115200.1.v1.2">
    <property type="protein sequence ID" value="Vigun01g115200.1.v1.2"/>
    <property type="gene ID" value="Vigun01g115200.v1.2"/>
</dbReference>
<name>A0A4D6MAJ0_VIGUN</name>
<evidence type="ECO:0000313" key="5">
    <source>
        <dbReference type="EMBL" id="QCD97421.1"/>
    </source>
</evidence>
<evidence type="ECO:0000313" key="6">
    <source>
        <dbReference type="Proteomes" id="UP000501690"/>
    </source>
</evidence>
<evidence type="ECO:0000256" key="4">
    <source>
        <dbReference type="SAM" id="MobiDB-lite"/>
    </source>
</evidence>
<organism evidence="5 6">
    <name type="scientific">Vigna unguiculata</name>
    <name type="common">Cowpea</name>
    <dbReference type="NCBI Taxonomy" id="3917"/>
    <lineage>
        <taxon>Eukaryota</taxon>
        <taxon>Viridiplantae</taxon>
        <taxon>Streptophyta</taxon>
        <taxon>Embryophyta</taxon>
        <taxon>Tracheophyta</taxon>
        <taxon>Spermatophyta</taxon>
        <taxon>Magnoliopsida</taxon>
        <taxon>eudicotyledons</taxon>
        <taxon>Gunneridae</taxon>
        <taxon>Pentapetalae</taxon>
        <taxon>rosids</taxon>
        <taxon>fabids</taxon>
        <taxon>Fabales</taxon>
        <taxon>Fabaceae</taxon>
        <taxon>Papilionoideae</taxon>
        <taxon>50 kb inversion clade</taxon>
        <taxon>NPAAA clade</taxon>
        <taxon>indigoferoid/millettioid clade</taxon>
        <taxon>Phaseoleae</taxon>
        <taxon>Vigna</taxon>
    </lineage>
</organism>
<dbReference type="PANTHER" id="PTHR20882">
    <property type="entry name" value="CYTOPLASMIC TRNA 2-THIOLATION PROTEIN 2"/>
    <property type="match status" value="1"/>
</dbReference>
<dbReference type="UniPathway" id="UPA00988"/>
<dbReference type="AlphaFoldDB" id="A0A4D6MAJ0"/>
<dbReference type="GO" id="GO:0032447">
    <property type="term" value="P:protein urmylation"/>
    <property type="evidence" value="ECO:0007669"/>
    <property type="project" value="UniProtKB-UniRule"/>
</dbReference>
<dbReference type="FunFam" id="3.40.50.620:FF:000199">
    <property type="entry name" value="Cytoplasmic tRNA 2-thiolation protein 2"/>
    <property type="match status" value="1"/>
</dbReference>
<dbReference type="Gene3D" id="3.40.50.620">
    <property type="entry name" value="HUPs"/>
    <property type="match status" value="1"/>
</dbReference>
<dbReference type="SUPFAM" id="SSF52402">
    <property type="entry name" value="Adenine nucleotide alpha hydrolases-like"/>
    <property type="match status" value="1"/>
</dbReference>
<dbReference type="GO" id="GO:0002143">
    <property type="term" value="P:tRNA wobble position uridine thiolation"/>
    <property type="evidence" value="ECO:0007669"/>
    <property type="project" value="TreeGrafter"/>
</dbReference>
<evidence type="ECO:0000256" key="1">
    <source>
        <dbReference type="ARBA" id="ARBA00022490"/>
    </source>
</evidence>
<feature type="region of interest" description="Disordered" evidence="4">
    <location>
        <begin position="1"/>
        <end position="30"/>
    </location>
</feature>
<accession>A0A4D6MAJ0</accession>
<dbReference type="PANTHER" id="PTHR20882:SF14">
    <property type="entry name" value="CYTOPLASMIC TRNA 2-THIOLATION PROTEIN 2"/>
    <property type="match status" value="1"/>
</dbReference>
<dbReference type="HAMAP" id="MF_03054">
    <property type="entry name" value="CTU2"/>
    <property type="match status" value="1"/>
</dbReference>
<dbReference type="EMBL" id="CP039350">
    <property type="protein sequence ID" value="QCD97421.1"/>
    <property type="molecule type" value="Genomic_DNA"/>
</dbReference>
<sequence length="458" mass="50414">MACNGSGCQSGSCYKDEDATSNQPIKSQETDSTIPTNVCIKCKINVAVSGYGGIDDGRFCADCFKTNLFGKFRFAVTSNAMITPTDKVLVAFSGGPSSRVALQFVHDMQERAQRNFDASRDRSLPVFGVGVVFIDESAVLSIPSSEMEEAVEFIREVVSCLVPPRKELHIVPIETIYSSDSGDGKDRLIKVMNTVTDPTGREDMLLCMRMLALQKVASECGYNRIVLGSCISRIACHVISATVKGQGYSLPADIQYVDARLEVPVVLPLRDCFAQEINMLCHLDGLKTVKLSTGPCSSINSLVSSFVSLLQEENPSRESTIVRTAGKLTPFQFNRIPEIIDGNVPLATRRRQKRYNLKSNESVSSESFCTLCNSPLNKSEIVDRSNMDSHRSSDNFYNTCCSSCQFQILPSDSTSIEQFYMDLPQSMVGRAKQSSDGNLSLLREQIQDFLLSDGEDEK</sequence>
<proteinExistence type="inferred from homology"/>
<comment type="function">
    <text evidence="3">Plays a central role in 2-thiolation of mcm(5)S(2)U at tRNA wobble positions of tRNA(Lys), tRNA(Glu) and tRNA(Gln). May act by forming a heterodimer with NCS6/CTU1 that ligates sulfur from thiocarboxylated URM1 onto the uridine of tRNAs at wobble position.</text>
</comment>
<protein>
    <recommendedName>
        <fullName evidence="3">Cytoplasmic tRNA 2-thiolation protein 2</fullName>
    </recommendedName>
</protein>
<dbReference type="GO" id="GO:0005829">
    <property type="term" value="C:cytosol"/>
    <property type="evidence" value="ECO:0007669"/>
    <property type="project" value="TreeGrafter"/>
</dbReference>
<feature type="compositionally biased region" description="Polar residues" evidence="4">
    <location>
        <begin position="1"/>
        <end position="12"/>
    </location>
</feature>
<dbReference type="Pfam" id="PF10288">
    <property type="entry name" value="CTU2"/>
    <property type="match status" value="1"/>
</dbReference>
<comment type="similarity">
    <text evidence="3">Belongs to the CTU2/NCS2 family.</text>
</comment>
<gene>
    <name evidence="5" type="ORF">DEO72_LG6g2131</name>
</gene>
<dbReference type="OrthoDB" id="25129at2759"/>
<keyword evidence="1 3" id="KW-0963">Cytoplasm</keyword>
<feature type="compositionally biased region" description="Polar residues" evidence="4">
    <location>
        <begin position="20"/>
        <end position="30"/>
    </location>
</feature>
<dbReference type="GO" id="GO:0000049">
    <property type="term" value="F:tRNA binding"/>
    <property type="evidence" value="ECO:0007669"/>
    <property type="project" value="InterPro"/>
</dbReference>
<dbReference type="GO" id="GO:0010311">
    <property type="term" value="P:lateral root formation"/>
    <property type="evidence" value="ECO:0007669"/>
    <property type="project" value="EnsemblPlants"/>
</dbReference>
<dbReference type="GO" id="GO:0016779">
    <property type="term" value="F:nucleotidyltransferase activity"/>
    <property type="evidence" value="ECO:0007669"/>
    <property type="project" value="UniProtKB-UniRule"/>
</dbReference>
<evidence type="ECO:0000256" key="3">
    <source>
        <dbReference type="HAMAP-Rule" id="MF_03054"/>
    </source>
</evidence>
<keyword evidence="2 3" id="KW-0819">tRNA processing</keyword>
<comment type="pathway">
    <text evidence="3">tRNA modification; 5-methoxycarbonylmethyl-2-thiouridine-tRNA biosynthesis.</text>
</comment>
<comment type="subcellular location">
    <subcellularLocation>
        <location evidence="3">Cytoplasm</location>
    </subcellularLocation>
</comment>
<dbReference type="InterPro" id="IPR019407">
    <property type="entry name" value="CTU2"/>
</dbReference>
<dbReference type="Proteomes" id="UP000501690">
    <property type="component" value="Linkage Group LG6"/>
</dbReference>
<reference evidence="5 6" key="1">
    <citation type="submission" date="2019-04" db="EMBL/GenBank/DDBJ databases">
        <title>An improved genome assembly and genetic linkage map for asparagus bean, Vigna unguiculata ssp. sesquipedialis.</title>
        <authorList>
            <person name="Xia Q."/>
            <person name="Zhang R."/>
            <person name="Dong Y."/>
        </authorList>
    </citation>
    <scope>NUCLEOTIDE SEQUENCE [LARGE SCALE GENOMIC DNA]</scope>
    <source>
        <tissue evidence="5">Leaf</tissue>
    </source>
</reference>